<dbReference type="SUPFAM" id="SSF47616">
    <property type="entry name" value="GST C-terminal domain-like"/>
    <property type="match status" value="1"/>
</dbReference>
<sequence length="278" mass="31330">MALSNDNPAMVFYDIAFRPPVESTPAAPNPWKARYALNMKGVPYKTQWVQMPDIATVRQKVGAPACRKFADGTDYYTLPMLTDSTTNSILGDSFDIALYLQKQYPDSGTGDLFPSQTLDFKYEHDTAFLVPLSEREEGEFGEYVRFNRSVDSVFTAHVMLMAPGMQFDPAHVEAIQAMFAKRAGVETLPPMEFGAEDRAKLMVSLRDAVADLVKLLNRNETGPFIQGQQASYADCIVGGWLRMMKMTLPAFEWEEVMGWYDGTLEKFYQGLEQFSQVK</sequence>
<dbReference type="EMBL" id="JAQIZZ010000006">
    <property type="protein sequence ID" value="KAJ5537605.1"/>
    <property type="molecule type" value="Genomic_DNA"/>
</dbReference>
<dbReference type="Gene3D" id="1.20.1050.10">
    <property type="match status" value="1"/>
</dbReference>
<protein>
    <recommendedName>
        <fullName evidence="1">GST N-terminal domain-containing protein</fullName>
    </recommendedName>
</protein>
<feature type="domain" description="GST N-terminal" evidence="1">
    <location>
        <begin position="17"/>
        <end position="108"/>
    </location>
</feature>
<accession>A0AAD6CRV4</accession>
<dbReference type="Pfam" id="PF22041">
    <property type="entry name" value="GST_C_7"/>
    <property type="match status" value="1"/>
</dbReference>
<reference evidence="2 3" key="1">
    <citation type="journal article" date="2023" name="IMA Fungus">
        <title>Comparative genomic study of the Penicillium genus elucidates a diverse pangenome and 15 lateral gene transfer events.</title>
        <authorList>
            <person name="Petersen C."/>
            <person name="Sorensen T."/>
            <person name="Nielsen M.R."/>
            <person name="Sondergaard T.E."/>
            <person name="Sorensen J.L."/>
            <person name="Fitzpatrick D.A."/>
            <person name="Frisvad J.C."/>
            <person name="Nielsen K.L."/>
        </authorList>
    </citation>
    <scope>NUCLEOTIDE SEQUENCE [LARGE SCALE GENOMIC DNA]</scope>
    <source>
        <strain evidence="2 3">IBT 35679</strain>
    </source>
</reference>
<keyword evidence="3" id="KW-1185">Reference proteome</keyword>
<name>A0AAD6CRV4_9EURO</name>
<dbReference type="Gene3D" id="3.40.30.10">
    <property type="entry name" value="Glutaredoxin"/>
    <property type="match status" value="1"/>
</dbReference>
<dbReference type="InterPro" id="IPR036282">
    <property type="entry name" value="Glutathione-S-Trfase_C_sf"/>
</dbReference>
<evidence type="ECO:0000259" key="1">
    <source>
        <dbReference type="PROSITE" id="PS50404"/>
    </source>
</evidence>
<dbReference type="SUPFAM" id="SSF52833">
    <property type="entry name" value="Thioredoxin-like"/>
    <property type="match status" value="1"/>
</dbReference>
<dbReference type="PROSITE" id="PS50404">
    <property type="entry name" value="GST_NTER"/>
    <property type="match status" value="1"/>
</dbReference>
<dbReference type="Proteomes" id="UP001220324">
    <property type="component" value="Unassembled WGS sequence"/>
</dbReference>
<evidence type="ECO:0000313" key="3">
    <source>
        <dbReference type="Proteomes" id="UP001220324"/>
    </source>
</evidence>
<gene>
    <name evidence="2" type="ORF">N7494_007084</name>
</gene>
<organism evidence="2 3">
    <name type="scientific">Penicillium frequentans</name>
    <dbReference type="NCBI Taxonomy" id="3151616"/>
    <lineage>
        <taxon>Eukaryota</taxon>
        <taxon>Fungi</taxon>
        <taxon>Dikarya</taxon>
        <taxon>Ascomycota</taxon>
        <taxon>Pezizomycotina</taxon>
        <taxon>Eurotiomycetes</taxon>
        <taxon>Eurotiomycetidae</taxon>
        <taxon>Eurotiales</taxon>
        <taxon>Aspergillaceae</taxon>
        <taxon>Penicillium</taxon>
    </lineage>
</organism>
<proteinExistence type="predicted"/>
<dbReference type="InterPro" id="IPR054416">
    <property type="entry name" value="GST_UstS-like_C"/>
</dbReference>
<evidence type="ECO:0000313" key="2">
    <source>
        <dbReference type="EMBL" id="KAJ5537605.1"/>
    </source>
</evidence>
<dbReference type="InterPro" id="IPR004045">
    <property type="entry name" value="Glutathione_S-Trfase_N"/>
</dbReference>
<dbReference type="Pfam" id="PF13409">
    <property type="entry name" value="GST_N_2"/>
    <property type="match status" value="1"/>
</dbReference>
<dbReference type="AlphaFoldDB" id="A0AAD6CRV4"/>
<comment type="caution">
    <text evidence="2">The sequence shown here is derived from an EMBL/GenBank/DDBJ whole genome shotgun (WGS) entry which is preliminary data.</text>
</comment>
<dbReference type="InterPro" id="IPR036249">
    <property type="entry name" value="Thioredoxin-like_sf"/>
</dbReference>